<dbReference type="PROSITE" id="PS00383">
    <property type="entry name" value="TYR_PHOSPHATASE_1"/>
    <property type="match status" value="1"/>
</dbReference>
<dbReference type="PROSITE" id="PS50056">
    <property type="entry name" value="TYR_PHOSPHATASE_2"/>
    <property type="match status" value="1"/>
</dbReference>
<evidence type="ECO:0000259" key="4">
    <source>
        <dbReference type="PROSITE" id="PS50056"/>
    </source>
</evidence>
<dbReference type="InterPro" id="IPR000340">
    <property type="entry name" value="Dual-sp_phosphatase_cat-dom"/>
</dbReference>
<organism evidence="5 6">
    <name type="scientific">[Candida] subhashii</name>
    <dbReference type="NCBI Taxonomy" id="561895"/>
    <lineage>
        <taxon>Eukaryota</taxon>
        <taxon>Fungi</taxon>
        <taxon>Dikarya</taxon>
        <taxon>Ascomycota</taxon>
        <taxon>Saccharomycotina</taxon>
        <taxon>Pichiomycetes</taxon>
        <taxon>Debaryomycetaceae</taxon>
        <taxon>Spathaspora</taxon>
    </lineage>
</organism>
<sequence>MSLKPTSTLLFSSDDDSQELLAVDAAAASTRASPVPHRGGSSSNENRHHYLDKLSQLSQQQYQSTDTTWKKLQQFLKINLLGYRNEFEKYVINNEPSDCSLIAKYSKITEIDLSRQPTISTNSVILNTLHIPHPIVNFMRNEANQKAADELNISKELQESPILVFIHGMGGQMSQFEPLMGLLSQCSEILSLDLPGFGNSKIEFNDKYKIISEISEEDKLKVSNSIKRLSWDDFTSDNVANIIYEFIIQQIPQDKKIVLIGHSMGTHLSIKVGKKLPKHKIEGLILLSPPGLHDDIHVQHPSEKHQFNILHLFQMFKYTPWIFDYFRSWDRLEGLQSESVTRQLTREGTNTTIYNKLRQLRWNLDIDSTIVLKYAKGFKKAALSDLVSVIDKFNDNPQDKHTYEKTLLICGTNDQITPIEGIYQIDKFLTTTFQNRKVSSTIEIKDVGHSLLLIKPEYICGMILNHIESKFPQRLHLSPSWVLQKKALISGDKWGLKNELKWQSLKPISDNITRRNGQEIAPLLGMKTLREGDETHSPIILESQFYSNNNEKNSSQTPQGNLIAIIDISADIPPYNPKSFNIIKYYKCATVSKVTPDQVAIRRFIQLVDDILSSTDVENPLIAVHCHYGFNRTGFLICCYLIEELGWSVQEAVEGFKVAKPPGIKHPHFIDALYVRYENNN</sequence>
<dbReference type="RefSeq" id="XP_049260995.1">
    <property type="nucleotide sequence ID" value="XM_049409821.1"/>
</dbReference>
<dbReference type="PANTHER" id="PTHR10367">
    <property type="entry name" value="MRNA-CAPPING ENZYME"/>
    <property type="match status" value="1"/>
</dbReference>
<dbReference type="InterPro" id="IPR020422">
    <property type="entry name" value="TYR_PHOSPHATASE_DUAL_dom"/>
</dbReference>
<evidence type="ECO:0000313" key="6">
    <source>
        <dbReference type="Proteomes" id="UP000694255"/>
    </source>
</evidence>
<dbReference type="GO" id="GO:0004484">
    <property type="term" value="F:mRNA guanylyltransferase activity"/>
    <property type="evidence" value="ECO:0007669"/>
    <property type="project" value="TreeGrafter"/>
</dbReference>
<accession>A0A8J5QBX9</accession>
<dbReference type="InterPro" id="IPR051029">
    <property type="entry name" value="mRNA_Capping_Enz/RNA_Phosphat"/>
</dbReference>
<dbReference type="InterPro" id="IPR016130">
    <property type="entry name" value="Tyr_Pase_AS"/>
</dbReference>
<dbReference type="Pfam" id="PF00561">
    <property type="entry name" value="Abhydrolase_1"/>
    <property type="match status" value="1"/>
</dbReference>
<gene>
    <name evidence="5" type="ORF">J8A68_005724</name>
</gene>
<dbReference type="OrthoDB" id="428974at2759"/>
<proteinExistence type="predicted"/>
<keyword evidence="6" id="KW-1185">Reference proteome</keyword>
<dbReference type="InterPro" id="IPR000073">
    <property type="entry name" value="AB_hydrolase_1"/>
</dbReference>
<feature type="domain" description="Tyrosine-protein phosphatase" evidence="3">
    <location>
        <begin position="535"/>
        <end position="681"/>
    </location>
</feature>
<evidence type="ECO:0000256" key="1">
    <source>
        <dbReference type="ARBA" id="ARBA00022912"/>
    </source>
</evidence>
<evidence type="ECO:0000256" key="2">
    <source>
        <dbReference type="SAM" id="MobiDB-lite"/>
    </source>
</evidence>
<dbReference type="InterPro" id="IPR000387">
    <property type="entry name" value="Tyr_Pase_dom"/>
</dbReference>
<dbReference type="GO" id="GO:0004721">
    <property type="term" value="F:phosphoprotein phosphatase activity"/>
    <property type="evidence" value="ECO:0007669"/>
    <property type="project" value="UniProtKB-KW"/>
</dbReference>
<keyword evidence="1" id="KW-0378">Hydrolase</keyword>
<dbReference type="PANTHER" id="PTHR10367:SF25">
    <property type="entry name" value="DUAL SPECIFICITY PHOSPHATASE CATALYTIC DOMAIN PROTEIN (AFU_ORTHOLOGUE AFUA_1G03540)"/>
    <property type="match status" value="1"/>
</dbReference>
<dbReference type="EMBL" id="JAGSYN010000274">
    <property type="protein sequence ID" value="KAG7660762.1"/>
    <property type="molecule type" value="Genomic_DNA"/>
</dbReference>
<feature type="region of interest" description="Disordered" evidence="2">
    <location>
        <begin position="27"/>
        <end position="47"/>
    </location>
</feature>
<dbReference type="PROSITE" id="PS50054">
    <property type="entry name" value="TYR_PHOSPHATASE_DUAL"/>
    <property type="match status" value="1"/>
</dbReference>
<comment type="caution">
    <text evidence="5">The sequence shown here is derived from an EMBL/GenBank/DDBJ whole genome shotgun (WGS) entry which is preliminary data.</text>
</comment>
<dbReference type="AlphaFoldDB" id="A0A8J5QBX9"/>
<dbReference type="Proteomes" id="UP000694255">
    <property type="component" value="Unassembled WGS sequence"/>
</dbReference>
<evidence type="ECO:0000313" key="5">
    <source>
        <dbReference type="EMBL" id="KAG7660762.1"/>
    </source>
</evidence>
<keyword evidence="1" id="KW-0904">Protein phosphatase</keyword>
<dbReference type="GeneID" id="73472524"/>
<dbReference type="GO" id="GO:0006370">
    <property type="term" value="P:7-methylguanosine mRNA capping"/>
    <property type="evidence" value="ECO:0007669"/>
    <property type="project" value="TreeGrafter"/>
</dbReference>
<feature type="domain" description="Tyrosine specific protein phosphatases" evidence="4">
    <location>
        <begin position="602"/>
        <end position="661"/>
    </location>
</feature>
<evidence type="ECO:0000259" key="3">
    <source>
        <dbReference type="PROSITE" id="PS50054"/>
    </source>
</evidence>
<name>A0A8J5QBX9_9ASCO</name>
<dbReference type="InterPro" id="IPR003595">
    <property type="entry name" value="Tyr_Pase_cat"/>
</dbReference>
<dbReference type="SMART" id="SM00195">
    <property type="entry name" value="DSPc"/>
    <property type="match status" value="1"/>
</dbReference>
<dbReference type="Pfam" id="PF00782">
    <property type="entry name" value="DSPc"/>
    <property type="match status" value="1"/>
</dbReference>
<protein>
    <submittedName>
        <fullName evidence="5">Uncharacterized protein</fullName>
    </submittedName>
</protein>
<dbReference type="SMART" id="SM00404">
    <property type="entry name" value="PTPc_motif"/>
    <property type="match status" value="1"/>
</dbReference>
<reference evidence="5 6" key="1">
    <citation type="journal article" date="2021" name="DNA Res.">
        <title>Genome analysis of Candida subhashii reveals its hybrid nature and dual mitochondrial genome conformations.</title>
        <authorList>
            <person name="Mixao V."/>
            <person name="Hegedusova E."/>
            <person name="Saus E."/>
            <person name="Pryszcz L.P."/>
            <person name="Cillingova A."/>
            <person name="Nosek J."/>
            <person name="Gabaldon T."/>
        </authorList>
    </citation>
    <scope>NUCLEOTIDE SEQUENCE [LARGE SCALE GENOMIC DNA]</scope>
    <source>
        <strain evidence="5 6">CBS 10753</strain>
    </source>
</reference>